<dbReference type="STRING" id="515897.SAMN05421849_1508"/>
<dbReference type="Proteomes" id="UP000192455">
    <property type="component" value="Unassembled WGS sequence"/>
</dbReference>
<dbReference type="RefSeq" id="WP_076649154.1">
    <property type="nucleotide sequence ID" value="NZ_FTPS01000001.1"/>
</dbReference>
<dbReference type="EMBL" id="FTPS01000001">
    <property type="protein sequence ID" value="SIT81606.1"/>
    <property type="molecule type" value="Genomic_DNA"/>
</dbReference>
<organism evidence="2 3">
    <name type="scientific">Pontibaca methylaminivorans</name>
    <dbReference type="NCBI Taxonomy" id="515897"/>
    <lineage>
        <taxon>Bacteria</taxon>
        <taxon>Pseudomonadati</taxon>
        <taxon>Pseudomonadota</taxon>
        <taxon>Alphaproteobacteria</taxon>
        <taxon>Rhodobacterales</taxon>
        <taxon>Roseobacteraceae</taxon>
        <taxon>Pontibaca</taxon>
    </lineage>
</organism>
<evidence type="ECO:0000256" key="1">
    <source>
        <dbReference type="SAM" id="SignalP"/>
    </source>
</evidence>
<name>A0A1R3WUC6_9RHOB</name>
<keyword evidence="1" id="KW-0732">Signal</keyword>
<dbReference type="OrthoDB" id="7666390at2"/>
<protein>
    <recommendedName>
        <fullName evidence="4">Lipoprotein</fullName>
    </recommendedName>
</protein>
<evidence type="ECO:0000313" key="2">
    <source>
        <dbReference type="EMBL" id="SIT81606.1"/>
    </source>
</evidence>
<evidence type="ECO:0000313" key="3">
    <source>
        <dbReference type="Proteomes" id="UP000192455"/>
    </source>
</evidence>
<proteinExistence type="predicted"/>
<evidence type="ECO:0008006" key="4">
    <source>
        <dbReference type="Google" id="ProtNLM"/>
    </source>
</evidence>
<feature type="chain" id="PRO_5012435876" description="Lipoprotein" evidence="1">
    <location>
        <begin position="23"/>
        <end position="214"/>
    </location>
</feature>
<sequence>MHRVLPWLATLLLLALPGCAERAPRADDATLREVAWREPGPASLTLYTMVNNRTGKGAHSSILINASERVIFDPAGSFQSDLVPQRDDVLFGITPRIERAYRSSHARSTHHVLRQKIEVTPEQAEAAYRAALAYGPVPGAFCAAAASRVLAGVPGLGGMIRPTMFPARLSEHVGAIPGVQEDRYREDGEDGLAQSLARANRDLAAAQVQAQPSR</sequence>
<keyword evidence="3" id="KW-1185">Reference proteome</keyword>
<accession>A0A1R3WUC6</accession>
<reference evidence="2 3" key="1">
    <citation type="submission" date="2017-01" db="EMBL/GenBank/DDBJ databases">
        <authorList>
            <person name="Mah S.A."/>
            <person name="Swanson W.J."/>
            <person name="Moy G.W."/>
            <person name="Vacquier V.D."/>
        </authorList>
    </citation>
    <scope>NUCLEOTIDE SEQUENCE [LARGE SCALE GENOMIC DNA]</scope>
    <source>
        <strain evidence="2 3">DSM 21219</strain>
    </source>
</reference>
<dbReference type="AlphaFoldDB" id="A0A1R3WUC6"/>
<gene>
    <name evidence="2" type="ORF">SAMN05421849_1508</name>
</gene>
<feature type="signal peptide" evidence="1">
    <location>
        <begin position="1"/>
        <end position="22"/>
    </location>
</feature>